<dbReference type="InterPro" id="IPR036464">
    <property type="entry name" value="Rubisco_LSMT_subst-bd_sf"/>
</dbReference>
<reference evidence="2 3" key="1">
    <citation type="submission" date="2021-06" db="EMBL/GenBank/DDBJ databases">
        <authorList>
            <person name="Palmer J.M."/>
        </authorList>
    </citation>
    <scope>NUCLEOTIDE SEQUENCE [LARGE SCALE GENOMIC DNA]</scope>
    <source>
        <strain evidence="2 3">GA_2019</strain>
        <tissue evidence="2">Muscle</tissue>
    </source>
</reference>
<feature type="non-terminal residue" evidence="2">
    <location>
        <position position="1"/>
    </location>
</feature>
<protein>
    <recommendedName>
        <fullName evidence="4">Phosphatase and actin regulator</fullName>
    </recommendedName>
</protein>
<evidence type="ECO:0000313" key="3">
    <source>
        <dbReference type="Proteomes" id="UP001476798"/>
    </source>
</evidence>
<gene>
    <name evidence="2" type="ORF">GOODEAATRI_007007</name>
</gene>
<accession>A0ABV0PLK1</accession>
<sequence>DDRSFLEKPDLSLHSRLAIQLRLAEKQILEKVSASGRDKRLHFQKKLEEGAPLPHFEESDIALLENSGTDAQLPIILRKLEEVEEGAGLQVGEALLNGEKVGFGTEESQEVSRDVASDRTSPMEASELGANRTEDIPKENSE</sequence>
<dbReference type="Gene3D" id="3.90.1420.10">
    <property type="entry name" value="Rubisco LSMT, substrate-binding domain"/>
    <property type="match status" value="1"/>
</dbReference>
<keyword evidence="3" id="KW-1185">Reference proteome</keyword>
<dbReference type="EMBL" id="JAHRIO010080308">
    <property type="protein sequence ID" value="MEQ2184354.1"/>
    <property type="molecule type" value="Genomic_DNA"/>
</dbReference>
<feature type="region of interest" description="Disordered" evidence="1">
    <location>
        <begin position="100"/>
        <end position="142"/>
    </location>
</feature>
<proteinExistence type="predicted"/>
<name>A0ABV0PLK1_9TELE</name>
<feature type="compositionally biased region" description="Basic and acidic residues" evidence="1">
    <location>
        <begin position="132"/>
        <end position="142"/>
    </location>
</feature>
<dbReference type="SUPFAM" id="SSF81822">
    <property type="entry name" value="RuBisCo LSMT C-terminal, substrate-binding domain"/>
    <property type="match status" value="1"/>
</dbReference>
<evidence type="ECO:0000256" key="1">
    <source>
        <dbReference type="SAM" id="MobiDB-lite"/>
    </source>
</evidence>
<evidence type="ECO:0008006" key="4">
    <source>
        <dbReference type="Google" id="ProtNLM"/>
    </source>
</evidence>
<dbReference type="Proteomes" id="UP001476798">
    <property type="component" value="Unassembled WGS sequence"/>
</dbReference>
<evidence type="ECO:0000313" key="2">
    <source>
        <dbReference type="EMBL" id="MEQ2184354.1"/>
    </source>
</evidence>
<organism evidence="2 3">
    <name type="scientific">Goodea atripinnis</name>
    <dbReference type="NCBI Taxonomy" id="208336"/>
    <lineage>
        <taxon>Eukaryota</taxon>
        <taxon>Metazoa</taxon>
        <taxon>Chordata</taxon>
        <taxon>Craniata</taxon>
        <taxon>Vertebrata</taxon>
        <taxon>Euteleostomi</taxon>
        <taxon>Actinopterygii</taxon>
        <taxon>Neopterygii</taxon>
        <taxon>Teleostei</taxon>
        <taxon>Neoteleostei</taxon>
        <taxon>Acanthomorphata</taxon>
        <taxon>Ovalentaria</taxon>
        <taxon>Atherinomorphae</taxon>
        <taxon>Cyprinodontiformes</taxon>
        <taxon>Goodeidae</taxon>
        <taxon>Goodea</taxon>
    </lineage>
</organism>
<comment type="caution">
    <text evidence="2">The sequence shown here is derived from an EMBL/GenBank/DDBJ whole genome shotgun (WGS) entry which is preliminary data.</text>
</comment>